<feature type="transmembrane region" description="Helical" evidence="2">
    <location>
        <begin position="207"/>
        <end position="226"/>
    </location>
</feature>
<evidence type="ECO:0000256" key="1">
    <source>
        <dbReference type="ARBA" id="ARBA00009067"/>
    </source>
</evidence>
<sequence>MKISKKSIFLILSITLSAIGMSVIDGFIQLPYLYKSILKVILFLVVPMGYFLRYNEEYTHLKKLFIPRKSDIKLAIILGASVYAVILLAYIVLRNFIDLSSIRESLTSSIGVNVDNFLYVAIYIALINSLLEEFFFRGFAFLILKENAGRLFAYVFSALLFALYHVGMTSGWFSWSIYLVAMSGLFAGGCIFNYLNEKSENIYPSWLVHMFANFAINTVGFILFGLI</sequence>
<dbReference type="Proteomes" id="UP000321425">
    <property type="component" value="Unassembled WGS sequence"/>
</dbReference>
<keyword evidence="5" id="KW-0645">Protease</keyword>
<comment type="similarity">
    <text evidence="1">Belongs to the UPF0177 family.</text>
</comment>
<dbReference type="STRING" id="426703.SAMN04488100_11811"/>
<dbReference type="GO" id="GO:0080120">
    <property type="term" value="P:CAAX-box protein maturation"/>
    <property type="evidence" value="ECO:0007669"/>
    <property type="project" value="UniProtKB-ARBA"/>
</dbReference>
<feature type="domain" description="CAAX prenyl protease 2/Lysostaphin resistance protein A-like" evidence="3">
    <location>
        <begin position="116"/>
        <end position="214"/>
    </location>
</feature>
<feature type="transmembrane region" description="Helical" evidence="2">
    <location>
        <begin position="74"/>
        <end position="97"/>
    </location>
</feature>
<evidence type="ECO:0000313" key="7">
    <source>
        <dbReference type="Proteomes" id="UP000321425"/>
    </source>
</evidence>
<gene>
    <name evidence="4" type="ORF">APU01nite_03170</name>
    <name evidence="5" type="ORF">SAMN04488100_11811</name>
</gene>
<reference evidence="5 6" key="1">
    <citation type="submission" date="2016-10" db="EMBL/GenBank/DDBJ databases">
        <authorList>
            <person name="de Groot N.N."/>
        </authorList>
    </citation>
    <scope>NUCLEOTIDE SEQUENCE [LARGE SCALE GENOMIC DNA]</scope>
    <source>
        <strain evidence="5 6">DSM 19182</strain>
    </source>
</reference>
<keyword evidence="7" id="KW-1185">Reference proteome</keyword>
<dbReference type="EMBL" id="BJUX01000002">
    <property type="protein sequence ID" value="GEK88278.1"/>
    <property type="molecule type" value="Genomic_DNA"/>
</dbReference>
<evidence type="ECO:0000256" key="2">
    <source>
        <dbReference type="SAM" id="Phobius"/>
    </source>
</evidence>
<dbReference type="GO" id="GO:0004175">
    <property type="term" value="F:endopeptidase activity"/>
    <property type="evidence" value="ECO:0007669"/>
    <property type="project" value="UniProtKB-ARBA"/>
</dbReference>
<evidence type="ECO:0000259" key="3">
    <source>
        <dbReference type="Pfam" id="PF02517"/>
    </source>
</evidence>
<evidence type="ECO:0000313" key="6">
    <source>
        <dbReference type="Proteomes" id="UP000198548"/>
    </source>
</evidence>
<name>A0A1H7UI65_9LACT</name>
<evidence type="ECO:0000313" key="4">
    <source>
        <dbReference type="EMBL" id="GEK88278.1"/>
    </source>
</evidence>
<dbReference type="AlphaFoldDB" id="A0A1H7UI65"/>
<keyword evidence="2" id="KW-0812">Transmembrane</keyword>
<dbReference type="GO" id="GO:0006508">
    <property type="term" value="P:proteolysis"/>
    <property type="evidence" value="ECO:0007669"/>
    <property type="project" value="UniProtKB-KW"/>
</dbReference>
<accession>A0A1H7UI65</accession>
<organism evidence="5 6">
    <name type="scientific">Alkalibacterium putridalgicola</name>
    <dbReference type="NCBI Taxonomy" id="426703"/>
    <lineage>
        <taxon>Bacteria</taxon>
        <taxon>Bacillati</taxon>
        <taxon>Bacillota</taxon>
        <taxon>Bacilli</taxon>
        <taxon>Lactobacillales</taxon>
        <taxon>Carnobacteriaceae</taxon>
        <taxon>Alkalibacterium</taxon>
    </lineage>
</organism>
<keyword evidence="2" id="KW-1133">Transmembrane helix</keyword>
<dbReference type="InterPro" id="IPR003675">
    <property type="entry name" value="Rce1/LyrA-like_dom"/>
</dbReference>
<dbReference type="Pfam" id="PF02517">
    <property type="entry name" value="Rce1-like"/>
    <property type="match status" value="1"/>
</dbReference>
<dbReference type="RefSeq" id="WP_218142349.1">
    <property type="nucleotide sequence ID" value="NZ_BJUX01000002.1"/>
</dbReference>
<keyword evidence="5" id="KW-0378">Hydrolase</keyword>
<evidence type="ECO:0000313" key="5">
    <source>
        <dbReference type="EMBL" id="SEL96722.1"/>
    </source>
</evidence>
<dbReference type="EMBL" id="FOBL01000018">
    <property type="protein sequence ID" value="SEL96722.1"/>
    <property type="molecule type" value="Genomic_DNA"/>
</dbReference>
<feature type="transmembrane region" description="Helical" evidence="2">
    <location>
        <begin position="36"/>
        <end position="53"/>
    </location>
</feature>
<feature type="transmembrane region" description="Helical" evidence="2">
    <location>
        <begin position="117"/>
        <end position="136"/>
    </location>
</feature>
<proteinExistence type="inferred from homology"/>
<keyword evidence="2" id="KW-0472">Membrane</keyword>
<feature type="transmembrane region" description="Helical" evidence="2">
    <location>
        <begin position="172"/>
        <end position="195"/>
    </location>
</feature>
<reference evidence="4 7" key="2">
    <citation type="submission" date="2019-07" db="EMBL/GenBank/DDBJ databases">
        <title>Whole genome shotgun sequence of Alkalibacterium putridalgicola NBRC 103243.</title>
        <authorList>
            <person name="Hosoyama A."/>
            <person name="Uohara A."/>
            <person name="Ohji S."/>
            <person name="Ichikawa N."/>
        </authorList>
    </citation>
    <scope>NUCLEOTIDE SEQUENCE [LARGE SCALE GENOMIC DNA]</scope>
    <source>
        <strain evidence="4 7">NBRC 103243</strain>
    </source>
</reference>
<dbReference type="Proteomes" id="UP000198548">
    <property type="component" value="Unassembled WGS sequence"/>
</dbReference>
<feature type="transmembrane region" description="Helical" evidence="2">
    <location>
        <begin position="148"/>
        <end position="166"/>
    </location>
</feature>
<protein>
    <submittedName>
        <fullName evidence="4">CAAX amino protease</fullName>
    </submittedName>
    <submittedName>
        <fullName evidence="5">CAAX protease self-immunity</fullName>
    </submittedName>
</protein>